<keyword evidence="10" id="KW-1185">Reference proteome</keyword>
<evidence type="ECO:0000256" key="1">
    <source>
        <dbReference type="ARBA" id="ARBA00001231"/>
    </source>
</evidence>
<dbReference type="SUPFAM" id="SSF51445">
    <property type="entry name" value="(Trans)glycosidases"/>
    <property type="match status" value="1"/>
</dbReference>
<geneLocation type="plasmid" evidence="9 10">
    <name>pFA3</name>
</geneLocation>
<evidence type="ECO:0000259" key="8">
    <source>
        <dbReference type="Pfam" id="PF02838"/>
    </source>
</evidence>
<evidence type="ECO:0000259" key="7">
    <source>
        <dbReference type="Pfam" id="PF00728"/>
    </source>
</evidence>
<dbReference type="EMBL" id="AP025317">
    <property type="protein sequence ID" value="BDD12183.1"/>
    <property type="molecule type" value="Genomic_DNA"/>
</dbReference>
<dbReference type="InterPro" id="IPR029018">
    <property type="entry name" value="Hex-like_dom2"/>
</dbReference>
<accession>A0AAU9CVZ9</accession>
<dbReference type="Gene3D" id="3.30.379.10">
    <property type="entry name" value="Chitobiase/beta-hexosaminidase domain 2-like"/>
    <property type="match status" value="1"/>
</dbReference>
<dbReference type="InterPro" id="IPR015883">
    <property type="entry name" value="Glyco_hydro_20_cat"/>
</dbReference>
<feature type="active site" description="Proton donor" evidence="6">
    <location>
        <position position="345"/>
    </location>
</feature>
<dbReference type="PRINTS" id="PR00738">
    <property type="entry name" value="GLHYDRLASE20"/>
</dbReference>
<dbReference type="PANTHER" id="PTHR22600:SF57">
    <property type="entry name" value="BETA-N-ACETYLHEXOSAMINIDASE"/>
    <property type="match status" value="1"/>
</dbReference>
<dbReference type="AlphaFoldDB" id="A0AAU9CVZ9"/>
<dbReference type="Pfam" id="PF00728">
    <property type="entry name" value="Glyco_hydro_20"/>
    <property type="match status" value="1"/>
</dbReference>
<dbReference type="GO" id="GO:0005975">
    <property type="term" value="P:carbohydrate metabolic process"/>
    <property type="evidence" value="ECO:0007669"/>
    <property type="project" value="InterPro"/>
</dbReference>
<evidence type="ECO:0000313" key="10">
    <source>
        <dbReference type="Proteomes" id="UP001348817"/>
    </source>
</evidence>
<evidence type="ECO:0000256" key="2">
    <source>
        <dbReference type="ARBA" id="ARBA00006285"/>
    </source>
</evidence>
<dbReference type="KEGG" id="fax:FUAX_46150"/>
<dbReference type="InterPro" id="IPR025705">
    <property type="entry name" value="Beta_hexosaminidase_sua/sub"/>
</dbReference>
<dbReference type="Proteomes" id="UP001348817">
    <property type="component" value="Plasmid pFA3"/>
</dbReference>
<dbReference type="InterPro" id="IPR015882">
    <property type="entry name" value="HEX_bac_N"/>
</dbReference>
<organism evidence="9 10">
    <name type="scientific">Fulvitalea axinellae</name>
    <dbReference type="NCBI Taxonomy" id="1182444"/>
    <lineage>
        <taxon>Bacteria</taxon>
        <taxon>Pseudomonadati</taxon>
        <taxon>Bacteroidota</taxon>
        <taxon>Cytophagia</taxon>
        <taxon>Cytophagales</taxon>
        <taxon>Persicobacteraceae</taxon>
        <taxon>Fulvitalea</taxon>
    </lineage>
</organism>
<dbReference type="Gene3D" id="3.20.20.80">
    <property type="entry name" value="Glycosidases"/>
    <property type="match status" value="1"/>
</dbReference>
<dbReference type="PANTHER" id="PTHR22600">
    <property type="entry name" value="BETA-HEXOSAMINIDASE"/>
    <property type="match status" value="1"/>
</dbReference>
<dbReference type="GO" id="GO:0030203">
    <property type="term" value="P:glycosaminoglycan metabolic process"/>
    <property type="evidence" value="ECO:0007669"/>
    <property type="project" value="TreeGrafter"/>
</dbReference>
<comment type="similarity">
    <text evidence="2">Belongs to the glycosyl hydrolase 20 family.</text>
</comment>
<name>A0AAU9CVZ9_9BACT</name>
<keyword evidence="4" id="KW-0378">Hydrolase</keyword>
<protein>
    <recommendedName>
        <fullName evidence="3">beta-N-acetylhexosaminidase</fullName>
        <ecNumber evidence="3">3.2.1.52</ecNumber>
    </recommendedName>
</protein>
<keyword evidence="9" id="KW-0614">Plasmid</keyword>
<evidence type="ECO:0000256" key="3">
    <source>
        <dbReference type="ARBA" id="ARBA00012663"/>
    </source>
</evidence>
<sequence>MLLILFIYLIYKIFTQIKPANIGATKLTAMRKLFFAITLCFAAFLISCGPSQQEIDYAKTEARIIPQPNKINYTGGALVLEKKFGISVTDPSLKSIAEALKEDLSKYAGVEAELVKENASIIISKSTKGTPESYTLDINDKTATITAPDEAGAFYATRSLLLMFPDKTKTIQKTVLPSAKIEDAPRYGWRGVMLDESRHFFGKKKVMQILDMMALHKLNKFHWHLTDEPGWRLEIEKYPKLTTEGGKGSYCQPSDPAKFYTKKDIREVLDYASARFIEVIPEIDMPGHATAANRAYPEFSGGGSERYPDFTFNPGNPATYAYLEDILKETADLFPSHYLHYGGDEVHFGNHEWKTDRHVKALMKKEKLADIKQVEQYFNRRMADYIKSLGHVTMGWDEIVNAGVQPDNAVVMWWRHDRPKDLATAMRKGYKTILCPRVPLYFDFVQDSTHQVGRRWGGKFGDLAGVYNYPQMPVEIKGLDESLIMGIQGNVWTEQIQTEKRLDFMLFPRMTALSEAAWTQKEAKDFDNFGHRLKLTLPVYKREKIDYFDPFKPESTPEPEGCKKPA</sequence>
<dbReference type="InterPro" id="IPR017853">
    <property type="entry name" value="GH"/>
</dbReference>
<proteinExistence type="inferred from homology"/>
<keyword evidence="5" id="KW-0326">Glycosidase</keyword>
<dbReference type="Pfam" id="PF02838">
    <property type="entry name" value="Glyco_hydro_20b"/>
    <property type="match status" value="1"/>
</dbReference>
<feature type="domain" description="Beta-hexosaminidase bacterial type N-terminal" evidence="8">
    <location>
        <begin position="63"/>
        <end position="184"/>
    </location>
</feature>
<dbReference type="CDD" id="cd06563">
    <property type="entry name" value="GH20_chitobiase-like"/>
    <property type="match status" value="1"/>
</dbReference>
<evidence type="ECO:0000256" key="4">
    <source>
        <dbReference type="ARBA" id="ARBA00022801"/>
    </source>
</evidence>
<evidence type="ECO:0000256" key="5">
    <source>
        <dbReference type="ARBA" id="ARBA00023295"/>
    </source>
</evidence>
<reference evidence="9 10" key="1">
    <citation type="submission" date="2021-12" db="EMBL/GenBank/DDBJ databases">
        <title>Genome sequencing of bacteria with rrn-lacking chromosome and rrn-plasmid.</title>
        <authorList>
            <person name="Anda M."/>
            <person name="Iwasaki W."/>
        </authorList>
    </citation>
    <scope>NUCLEOTIDE SEQUENCE [LARGE SCALE GENOMIC DNA]</scope>
    <source>
        <strain evidence="9 10">DSM 100852</strain>
        <plasmid evidence="9 10">pFA3</plasmid>
    </source>
</reference>
<feature type="domain" description="Glycoside hydrolase family 20 catalytic" evidence="7">
    <location>
        <begin position="187"/>
        <end position="520"/>
    </location>
</feature>
<comment type="catalytic activity">
    <reaction evidence="1">
        <text>Hydrolysis of terminal non-reducing N-acetyl-D-hexosamine residues in N-acetyl-beta-D-hexosaminides.</text>
        <dbReference type="EC" id="3.2.1.52"/>
    </reaction>
</comment>
<evidence type="ECO:0000313" key="9">
    <source>
        <dbReference type="EMBL" id="BDD12183.1"/>
    </source>
</evidence>
<evidence type="ECO:0000256" key="6">
    <source>
        <dbReference type="PIRSR" id="PIRSR625705-1"/>
    </source>
</evidence>
<dbReference type="GO" id="GO:0004563">
    <property type="term" value="F:beta-N-acetylhexosaminidase activity"/>
    <property type="evidence" value="ECO:0007669"/>
    <property type="project" value="UniProtKB-EC"/>
</dbReference>
<dbReference type="EC" id="3.2.1.52" evidence="3"/>
<dbReference type="SUPFAM" id="SSF55545">
    <property type="entry name" value="beta-N-acetylhexosaminidase-like domain"/>
    <property type="match status" value="1"/>
</dbReference>
<dbReference type="GO" id="GO:0016020">
    <property type="term" value="C:membrane"/>
    <property type="evidence" value="ECO:0007669"/>
    <property type="project" value="TreeGrafter"/>
</dbReference>
<gene>
    <name evidence="9" type="ORF">FUAX_46150</name>
</gene>